<reference evidence="1 2" key="1">
    <citation type="submission" date="2019-01" db="EMBL/GenBank/DDBJ databases">
        <title>Genomic analysis of febrile catheter-associated UTI E. coli isolates.</title>
        <authorList>
            <person name="Potter R."/>
            <person name="Zou Z."/>
            <person name="Henderson J."/>
            <person name="Dantas G."/>
        </authorList>
    </citation>
    <scope>NUCLEOTIDE SEQUENCE [LARGE SCALE GENOMIC DNA]</scope>
    <source>
        <strain evidence="1 2">29_CAASB</strain>
    </source>
</reference>
<dbReference type="EMBL" id="SCJN01000001">
    <property type="protein sequence ID" value="RXD18302.1"/>
    <property type="molecule type" value="Genomic_DNA"/>
</dbReference>
<evidence type="ECO:0000313" key="2">
    <source>
        <dbReference type="Proteomes" id="UP000288730"/>
    </source>
</evidence>
<protein>
    <submittedName>
        <fullName evidence="1">Uncharacterized protein</fullName>
    </submittedName>
</protein>
<gene>
    <name evidence="1" type="ORF">EPS76_00405</name>
</gene>
<organism evidence="1 2">
    <name type="scientific">Escherichia coli</name>
    <dbReference type="NCBI Taxonomy" id="562"/>
    <lineage>
        <taxon>Bacteria</taxon>
        <taxon>Pseudomonadati</taxon>
        <taxon>Pseudomonadota</taxon>
        <taxon>Gammaproteobacteria</taxon>
        <taxon>Enterobacterales</taxon>
        <taxon>Enterobacteriaceae</taxon>
        <taxon>Escherichia</taxon>
    </lineage>
</organism>
<comment type="caution">
    <text evidence="1">The sequence shown here is derived from an EMBL/GenBank/DDBJ whole genome shotgun (WGS) entry which is preliminary data.</text>
</comment>
<sequence length="66" mass="7433">MLQLFIMSCTISGCVIKPQPAGVLFCDAATPLYISRDDLMTEETEREVLFHNMIGERLCGWGRKVP</sequence>
<dbReference type="Proteomes" id="UP000288730">
    <property type="component" value="Unassembled WGS sequence"/>
</dbReference>
<evidence type="ECO:0000313" key="1">
    <source>
        <dbReference type="EMBL" id="RXD18302.1"/>
    </source>
</evidence>
<name>A0A444RIM5_ECOLX</name>
<accession>A0A444RIM5</accession>
<dbReference type="AlphaFoldDB" id="A0A444RIM5"/>
<proteinExistence type="predicted"/>